<name>A0AAE0WX87_9PEZI</name>
<organism evidence="2 3">
    <name type="scientific">Recurvomyces mirabilis</name>
    <dbReference type="NCBI Taxonomy" id="574656"/>
    <lineage>
        <taxon>Eukaryota</taxon>
        <taxon>Fungi</taxon>
        <taxon>Dikarya</taxon>
        <taxon>Ascomycota</taxon>
        <taxon>Pezizomycotina</taxon>
        <taxon>Dothideomycetes</taxon>
        <taxon>Dothideomycetidae</taxon>
        <taxon>Mycosphaerellales</taxon>
        <taxon>Teratosphaeriaceae</taxon>
        <taxon>Recurvomyces</taxon>
    </lineage>
</organism>
<proteinExistence type="predicted"/>
<feature type="signal peptide" evidence="1">
    <location>
        <begin position="1"/>
        <end position="26"/>
    </location>
</feature>
<keyword evidence="3" id="KW-1185">Reference proteome</keyword>
<dbReference type="Proteomes" id="UP001274830">
    <property type="component" value="Unassembled WGS sequence"/>
</dbReference>
<dbReference type="Gene3D" id="3.40.390.10">
    <property type="entry name" value="Collagenase (Catalytic Domain)"/>
    <property type="match status" value="1"/>
</dbReference>
<gene>
    <name evidence="2" type="ORF">LTR78_000054</name>
</gene>
<dbReference type="InterPro" id="IPR024079">
    <property type="entry name" value="MetalloPept_cat_dom_sf"/>
</dbReference>
<comment type="caution">
    <text evidence="2">The sequence shown here is derived from an EMBL/GenBank/DDBJ whole genome shotgun (WGS) entry which is preliminary data.</text>
</comment>
<accession>A0AAE0WX87</accession>
<dbReference type="AlphaFoldDB" id="A0AAE0WX87"/>
<dbReference type="EMBL" id="JAUTXT010000001">
    <property type="protein sequence ID" value="KAK3679678.1"/>
    <property type="molecule type" value="Genomic_DNA"/>
</dbReference>
<evidence type="ECO:0000256" key="1">
    <source>
        <dbReference type="SAM" id="SignalP"/>
    </source>
</evidence>
<dbReference type="GO" id="GO:0008237">
    <property type="term" value="F:metallopeptidase activity"/>
    <property type="evidence" value="ECO:0007669"/>
    <property type="project" value="InterPro"/>
</dbReference>
<protein>
    <recommendedName>
        <fullName evidence="4">Lysine-specific metallo-endopeptidase domain-containing protein</fullName>
    </recommendedName>
</protein>
<keyword evidence="1" id="KW-0732">Signal</keyword>
<dbReference type="SUPFAM" id="SSF55486">
    <property type="entry name" value="Metalloproteases ('zincins'), catalytic domain"/>
    <property type="match status" value="1"/>
</dbReference>
<evidence type="ECO:0000313" key="2">
    <source>
        <dbReference type="EMBL" id="KAK3679678.1"/>
    </source>
</evidence>
<reference evidence="2" key="1">
    <citation type="submission" date="2023-07" db="EMBL/GenBank/DDBJ databases">
        <title>Black Yeasts Isolated from many extreme environments.</title>
        <authorList>
            <person name="Coleine C."/>
            <person name="Stajich J.E."/>
            <person name="Selbmann L."/>
        </authorList>
    </citation>
    <scope>NUCLEOTIDE SEQUENCE</scope>
    <source>
        <strain evidence="2">CCFEE 5485</strain>
    </source>
</reference>
<evidence type="ECO:0008006" key="4">
    <source>
        <dbReference type="Google" id="ProtNLM"/>
    </source>
</evidence>
<sequence>MAPLPSHFALLALLSCFPAFILLTSAAPIEANSTSASTFNATSSSIPDSTSNPTVLNFTSAPQSSQLLANTTERFTVPLIWDNCPITSDLQAMTTHLRDVISLARAGTSPAYRSDFTKRYFGSVSYKQLITTFQNVIDFIQDGRGGTLTIACGEIPGGRGCATQRNGQGAYAYTNPIFATPTIVICRPDMYTKPTLQTVLKWLSKEPVFQRDIDVMATGAQILLHEMMHIDSIVGTTQANHIGDRRLGDKPLGQFVYGPRLCELYARTSRYAARNGKHNLDKQLAE</sequence>
<evidence type="ECO:0000313" key="3">
    <source>
        <dbReference type="Proteomes" id="UP001274830"/>
    </source>
</evidence>
<feature type="chain" id="PRO_5042194203" description="Lysine-specific metallo-endopeptidase domain-containing protein" evidence="1">
    <location>
        <begin position="27"/>
        <end position="286"/>
    </location>
</feature>